<organism evidence="1 2">
    <name type="scientific">Aspergillus sergii</name>
    <dbReference type="NCBI Taxonomy" id="1034303"/>
    <lineage>
        <taxon>Eukaryota</taxon>
        <taxon>Fungi</taxon>
        <taxon>Dikarya</taxon>
        <taxon>Ascomycota</taxon>
        <taxon>Pezizomycotina</taxon>
        <taxon>Eurotiomycetes</taxon>
        <taxon>Eurotiomycetidae</taxon>
        <taxon>Eurotiales</taxon>
        <taxon>Aspergillaceae</taxon>
        <taxon>Aspergillus</taxon>
        <taxon>Aspergillus subgen. Circumdati</taxon>
    </lineage>
</organism>
<dbReference type="Proteomes" id="UP000325945">
    <property type="component" value="Unassembled WGS sequence"/>
</dbReference>
<reference evidence="2" key="1">
    <citation type="submission" date="2019-04" db="EMBL/GenBank/DDBJ databases">
        <title>Friends and foes A comparative genomics studyof 23 Aspergillus species from section Flavi.</title>
        <authorList>
            <consortium name="DOE Joint Genome Institute"/>
            <person name="Kjaerbolling I."/>
            <person name="Vesth T."/>
            <person name="Frisvad J.C."/>
            <person name="Nybo J.L."/>
            <person name="Theobald S."/>
            <person name="Kildgaard S."/>
            <person name="Isbrandt T."/>
            <person name="Kuo A."/>
            <person name="Sato A."/>
            <person name="Lyhne E.K."/>
            <person name="Kogle M.E."/>
            <person name="Wiebenga A."/>
            <person name="Kun R.S."/>
            <person name="Lubbers R.J."/>
            <person name="Makela M.R."/>
            <person name="Barry K."/>
            <person name="Chovatia M."/>
            <person name="Clum A."/>
            <person name="Daum C."/>
            <person name="Haridas S."/>
            <person name="He G."/>
            <person name="LaButti K."/>
            <person name="Lipzen A."/>
            <person name="Mondo S."/>
            <person name="Riley R."/>
            <person name="Salamov A."/>
            <person name="Simmons B.A."/>
            <person name="Magnuson J.K."/>
            <person name="Henrissat B."/>
            <person name="Mortensen U.H."/>
            <person name="Larsen T.O."/>
            <person name="Devries R.P."/>
            <person name="Grigoriev I.V."/>
            <person name="Machida M."/>
            <person name="Baker S.E."/>
            <person name="Andersen M.R."/>
        </authorList>
    </citation>
    <scope>NUCLEOTIDE SEQUENCE [LARGE SCALE GENOMIC DNA]</scope>
    <source>
        <strain evidence="2">CBS 130017</strain>
    </source>
</reference>
<name>A0A5N6WW11_9EURO</name>
<keyword evidence="2" id="KW-1185">Reference proteome</keyword>
<gene>
    <name evidence="1" type="ORF">BDV39DRAFT_207551</name>
</gene>
<dbReference type="EMBL" id="ML741814">
    <property type="protein sequence ID" value="KAE8324822.1"/>
    <property type="molecule type" value="Genomic_DNA"/>
</dbReference>
<proteinExistence type="predicted"/>
<accession>A0A5N6WW11</accession>
<protein>
    <submittedName>
        <fullName evidence="1">Uncharacterized protein</fullName>
    </submittedName>
</protein>
<evidence type="ECO:0000313" key="2">
    <source>
        <dbReference type="Proteomes" id="UP000325945"/>
    </source>
</evidence>
<sequence>MFLAQYNFCPEDPRLESSLFYCCGLGGAAIQATSLLIIAGTQAFHNWESLPYGVTPQQREEAPATLTVCHPPSPDPQVPEEARCVVRPMESVCLGFFHLKNVEAAPAEPDNV</sequence>
<dbReference type="AlphaFoldDB" id="A0A5N6WW11"/>
<evidence type="ECO:0000313" key="1">
    <source>
        <dbReference type="EMBL" id="KAE8324822.1"/>
    </source>
</evidence>